<feature type="region of interest" description="Disordered" evidence="1">
    <location>
        <begin position="1"/>
        <end position="36"/>
    </location>
</feature>
<organism evidence="2 3">
    <name type="scientific">Mycena maculata</name>
    <dbReference type="NCBI Taxonomy" id="230809"/>
    <lineage>
        <taxon>Eukaryota</taxon>
        <taxon>Fungi</taxon>
        <taxon>Dikarya</taxon>
        <taxon>Basidiomycota</taxon>
        <taxon>Agaricomycotina</taxon>
        <taxon>Agaricomycetes</taxon>
        <taxon>Agaricomycetidae</taxon>
        <taxon>Agaricales</taxon>
        <taxon>Marasmiineae</taxon>
        <taxon>Mycenaceae</taxon>
        <taxon>Mycena</taxon>
    </lineage>
</organism>
<sequence length="275" mass="30521">MSGSSALLRRARAESPSDPNTGRPPRRPRVADSEAIEDPSFGNMDYRVCILRVEDHLFQIHLFHLLRDEDSVFHDMFSMPAGGATPQGFERGNPVLFGTIQHGPTTGIQMVRIFASDPGMTLDIGTTGRMSALQLRKQLQWAKLRYRQLNEEHIMASRAMGGQWMKPQNVFHNEGLHSGKSCVPFQTDGITVSWTATVPARLAYKPSLARSEGSNKGSPRNGWPVAFQMEGPSVGIQTSPQTCGSMKKWWRNSETSGLLDKKLMSPHIGFRSAMP</sequence>
<protein>
    <submittedName>
        <fullName evidence="2">Uncharacterized protein</fullName>
    </submittedName>
</protein>
<accession>A0AAD7I0R3</accession>
<dbReference type="Proteomes" id="UP001215280">
    <property type="component" value="Unassembled WGS sequence"/>
</dbReference>
<proteinExistence type="predicted"/>
<reference evidence="2" key="1">
    <citation type="submission" date="2023-03" db="EMBL/GenBank/DDBJ databases">
        <title>Massive genome expansion in bonnet fungi (Mycena s.s.) driven by repeated elements and novel gene families across ecological guilds.</title>
        <authorList>
            <consortium name="Lawrence Berkeley National Laboratory"/>
            <person name="Harder C.B."/>
            <person name="Miyauchi S."/>
            <person name="Viragh M."/>
            <person name="Kuo A."/>
            <person name="Thoen E."/>
            <person name="Andreopoulos B."/>
            <person name="Lu D."/>
            <person name="Skrede I."/>
            <person name="Drula E."/>
            <person name="Henrissat B."/>
            <person name="Morin E."/>
            <person name="Kohler A."/>
            <person name="Barry K."/>
            <person name="LaButti K."/>
            <person name="Morin E."/>
            <person name="Salamov A."/>
            <person name="Lipzen A."/>
            <person name="Mereny Z."/>
            <person name="Hegedus B."/>
            <person name="Baldrian P."/>
            <person name="Stursova M."/>
            <person name="Weitz H."/>
            <person name="Taylor A."/>
            <person name="Grigoriev I.V."/>
            <person name="Nagy L.G."/>
            <person name="Martin F."/>
            <person name="Kauserud H."/>
        </authorList>
    </citation>
    <scope>NUCLEOTIDE SEQUENCE</scope>
    <source>
        <strain evidence="2">CBHHK188m</strain>
    </source>
</reference>
<evidence type="ECO:0000313" key="3">
    <source>
        <dbReference type="Proteomes" id="UP001215280"/>
    </source>
</evidence>
<evidence type="ECO:0000313" key="2">
    <source>
        <dbReference type="EMBL" id="KAJ7731581.1"/>
    </source>
</evidence>
<gene>
    <name evidence="2" type="ORF">DFH07DRAFT_991822</name>
</gene>
<evidence type="ECO:0000256" key="1">
    <source>
        <dbReference type="SAM" id="MobiDB-lite"/>
    </source>
</evidence>
<name>A0AAD7I0R3_9AGAR</name>
<dbReference type="EMBL" id="JARJLG010000182">
    <property type="protein sequence ID" value="KAJ7731581.1"/>
    <property type="molecule type" value="Genomic_DNA"/>
</dbReference>
<comment type="caution">
    <text evidence="2">The sequence shown here is derived from an EMBL/GenBank/DDBJ whole genome shotgun (WGS) entry which is preliminary data.</text>
</comment>
<keyword evidence="3" id="KW-1185">Reference proteome</keyword>
<dbReference type="AlphaFoldDB" id="A0AAD7I0R3"/>